<dbReference type="SUPFAM" id="SSF53335">
    <property type="entry name" value="S-adenosyl-L-methionine-dependent methyltransferases"/>
    <property type="match status" value="1"/>
</dbReference>
<dbReference type="PANTHER" id="PTHR43619:SF2">
    <property type="entry name" value="S-ADENOSYL-L-METHIONINE-DEPENDENT METHYLTRANSFERASES SUPERFAMILY PROTEIN"/>
    <property type="match status" value="1"/>
</dbReference>
<dbReference type="Gene3D" id="3.40.50.150">
    <property type="entry name" value="Vaccinia Virus protein VP39"/>
    <property type="match status" value="1"/>
</dbReference>
<organism evidence="5 6">
    <name type="scientific">Coccomyxa viridis</name>
    <dbReference type="NCBI Taxonomy" id="1274662"/>
    <lineage>
        <taxon>Eukaryota</taxon>
        <taxon>Viridiplantae</taxon>
        <taxon>Chlorophyta</taxon>
        <taxon>core chlorophytes</taxon>
        <taxon>Trebouxiophyceae</taxon>
        <taxon>Trebouxiophyceae incertae sedis</taxon>
        <taxon>Coccomyxaceae</taxon>
        <taxon>Coccomyxa</taxon>
    </lineage>
</organism>
<evidence type="ECO:0000256" key="4">
    <source>
        <dbReference type="SAM" id="MobiDB-lite"/>
    </source>
</evidence>
<feature type="region of interest" description="Disordered" evidence="4">
    <location>
        <begin position="91"/>
        <end position="115"/>
    </location>
</feature>
<dbReference type="InterPro" id="IPR007213">
    <property type="entry name" value="Ppm1/Ppm2/Tcmp"/>
</dbReference>
<reference evidence="5 6" key="1">
    <citation type="submission" date="2024-06" db="EMBL/GenBank/DDBJ databases">
        <authorList>
            <person name="Kraege A."/>
            <person name="Thomma B."/>
        </authorList>
    </citation>
    <scope>NUCLEOTIDE SEQUENCE [LARGE SCALE GENOMIC DNA]</scope>
</reference>
<evidence type="ECO:0000256" key="2">
    <source>
        <dbReference type="ARBA" id="ARBA00022603"/>
    </source>
</evidence>
<keyword evidence="2" id="KW-0489">Methyltransferase</keyword>
<protein>
    <submittedName>
        <fullName evidence="5">G973 protein</fullName>
    </submittedName>
</protein>
<dbReference type="InterPro" id="IPR011610">
    <property type="entry name" value="SAM_mthyl_Trfase_ML2640-like"/>
</dbReference>
<dbReference type="Proteomes" id="UP001497392">
    <property type="component" value="Unassembled WGS sequence"/>
</dbReference>
<name>A0ABP1FMC6_9CHLO</name>
<dbReference type="InterPro" id="IPR029063">
    <property type="entry name" value="SAM-dependent_MTases_sf"/>
</dbReference>
<evidence type="ECO:0000313" key="5">
    <source>
        <dbReference type="EMBL" id="CAL5219187.1"/>
    </source>
</evidence>
<dbReference type="Pfam" id="PF04072">
    <property type="entry name" value="LCM"/>
    <property type="match status" value="1"/>
</dbReference>
<comment type="similarity">
    <text evidence="1">Belongs to the UPF0677 family.</text>
</comment>
<feature type="compositionally biased region" description="Basic and acidic residues" evidence="4">
    <location>
        <begin position="97"/>
        <end position="115"/>
    </location>
</feature>
<evidence type="ECO:0000256" key="3">
    <source>
        <dbReference type="ARBA" id="ARBA00022679"/>
    </source>
</evidence>
<dbReference type="PANTHER" id="PTHR43619">
    <property type="entry name" value="S-ADENOSYL-L-METHIONINE-DEPENDENT METHYLTRANSFERASE YKTD-RELATED"/>
    <property type="match status" value="1"/>
</dbReference>
<keyword evidence="3" id="KW-0808">Transferase</keyword>
<dbReference type="EMBL" id="CAXHTA020000002">
    <property type="protein sequence ID" value="CAL5219187.1"/>
    <property type="molecule type" value="Genomic_DNA"/>
</dbReference>
<sequence length="373" mass="40796">MRSDQAKGAALVLAGLTGLTGAAWAIRHRQKKGKSYEDLDSVVSFSARLVAGMRAYESREADPLFRDPLAEVLAGKQGMEGAKMTMKELDASEGNDENEHGETAHDSTSASKKEPLQRGYMVGRVALRTVFFDTKLLDAVTSGPPAAIKQVVLLGAGMDTRAWRLPLPEGVSWFEVDRSDVLKAKKKALKQAGAAFSEQENNRGAKYPLKAASYITCSVDLENQNWVDGLIARGFDPEVPTCWILEGLVMYLSPVAVEKLLKGMHAVSATGSRLLIMAFCGTDIKEWYTRTATSQSVGWVADLVATFKSSFPKDADVYLAEKGWQLKTSMGYKDMAEAYARGMPWNTDLSNGSNTLVAEDDYTSYIEAYALMR</sequence>
<evidence type="ECO:0000313" key="6">
    <source>
        <dbReference type="Proteomes" id="UP001497392"/>
    </source>
</evidence>
<evidence type="ECO:0000256" key="1">
    <source>
        <dbReference type="ARBA" id="ARBA00008138"/>
    </source>
</evidence>
<comment type="caution">
    <text evidence="5">The sequence shown here is derived from an EMBL/GenBank/DDBJ whole genome shotgun (WGS) entry which is preliminary data.</text>
</comment>
<proteinExistence type="inferred from homology"/>
<dbReference type="NCBIfam" id="TIGR00027">
    <property type="entry name" value="mthyl_TIGR00027"/>
    <property type="match status" value="1"/>
</dbReference>
<accession>A0ABP1FMC6</accession>
<keyword evidence="6" id="KW-1185">Reference proteome</keyword>
<gene>
    <name evidence="5" type="primary">g973</name>
    <name evidence="5" type="ORF">VP750_LOCUS846</name>
</gene>